<accession>Q1N107</accession>
<dbReference type="HOGENOM" id="CLU_1692079_0_0_6"/>
<name>Q1N107_9GAMM</name>
<dbReference type="EMBL" id="AAQH01000012">
    <property type="protein sequence ID" value="EAT11867.1"/>
    <property type="molecule type" value="Genomic_DNA"/>
</dbReference>
<proteinExistence type="predicted"/>
<comment type="caution">
    <text evidence="1">The sequence shown here is derived from an EMBL/GenBank/DDBJ whole genome shotgun (WGS) entry which is preliminary data.</text>
</comment>
<evidence type="ECO:0000313" key="2">
    <source>
        <dbReference type="Proteomes" id="UP000004263"/>
    </source>
</evidence>
<gene>
    <name evidence="1" type="ORF">RED65_13937</name>
</gene>
<reference evidence="1 2" key="1">
    <citation type="submission" date="2006-03" db="EMBL/GenBank/DDBJ databases">
        <authorList>
            <person name="Pinhassi J."/>
            <person name="Pedros-Alio C."/>
            <person name="Ferriera S."/>
            <person name="Johnson J."/>
            <person name="Kravitz S."/>
            <person name="Halpern A."/>
            <person name="Remington K."/>
            <person name="Beeson K."/>
            <person name="Tran B."/>
            <person name="Rogers Y.-H."/>
            <person name="Friedman R."/>
            <person name="Venter J.C."/>
        </authorList>
    </citation>
    <scope>NUCLEOTIDE SEQUENCE [LARGE SCALE GENOMIC DNA]</scope>
    <source>
        <strain evidence="1 2">RED65</strain>
    </source>
</reference>
<organism evidence="1 2">
    <name type="scientific">Bermanella marisrubri</name>
    <dbReference type="NCBI Taxonomy" id="207949"/>
    <lineage>
        <taxon>Bacteria</taxon>
        <taxon>Pseudomonadati</taxon>
        <taxon>Pseudomonadota</taxon>
        <taxon>Gammaproteobacteria</taxon>
        <taxon>Oceanospirillales</taxon>
        <taxon>Oceanospirillaceae</taxon>
        <taxon>Bermanella</taxon>
    </lineage>
</organism>
<dbReference type="RefSeq" id="WP_007017912.1">
    <property type="nucleotide sequence ID" value="NZ_CH724115.1"/>
</dbReference>
<sequence length="155" mass="18104">MKYHAVLILLLSFQAHGEVHKCVDPTGAVSYQANPCQSDNNSISYQPQAIETEYKTIPNVTIKQSKPAKKNQKQSTCPFIPSYELRNLRVKDKYKVGMKKQDIRKRLGQPTSMKRNKWTYLGDHVNRIFNFKHGCLTQWKEKWKGKESQISKYRN</sequence>
<keyword evidence="2" id="KW-1185">Reference proteome</keyword>
<evidence type="ECO:0000313" key="1">
    <source>
        <dbReference type="EMBL" id="EAT11867.1"/>
    </source>
</evidence>
<evidence type="ECO:0008006" key="3">
    <source>
        <dbReference type="Google" id="ProtNLM"/>
    </source>
</evidence>
<dbReference type="OrthoDB" id="5975735at2"/>
<dbReference type="AlphaFoldDB" id="Q1N107"/>
<dbReference type="Proteomes" id="UP000004263">
    <property type="component" value="Unassembled WGS sequence"/>
</dbReference>
<protein>
    <recommendedName>
        <fullName evidence="3">DUF4124 domain-containing protein</fullName>
    </recommendedName>
</protein>